<comment type="caution">
    <text evidence="1">The sequence shown here is derived from an EMBL/GenBank/DDBJ whole genome shotgun (WGS) entry which is preliminary data.</text>
</comment>
<proteinExistence type="predicted"/>
<keyword evidence="2" id="KW-1185">Reference proteome</keyword>
<dbReference type="EMBL" id="CALNXK010000007">
    <property type="protein sequence ID" value="CAH3039717.1"/>
    <property type="molecule type" value="Genomic_DNA"/>
</dbReference>
<name>A0ABN8N2I2_9CNID</name>
<organism evidence="1 2">
    <name type="scientific">Porites lobata</name>
    <dbReference type="NCBI Taxonomy" id="104759"/>
    <lineage>
        <taxon>Eukaryota</taxon>
        <taxon>Metazoa</taxon>
        <taxon>Cnidaria</taxon>
        <taxon>Anthozoa</taxon>
        <taxon>Hexacorallia</taxon>
        <taxon>Scleractinia</taxon>
        <taxon>Fungiina</taxon>
        <taxon>Poritidae</taxon>
        <taxon>Porites</taxon>
    </lineage>
</organism>
<protein>
    <submittedName>
        <fullName evidence="1">Uncharacterized protein</fullName>
    </submittedName>
</protein>
<accession>A0ABN8N2I2</accession>
<sequence>MASVFETVLFILQINLRAEDTDYASFLDSFIQPARIKKLKIVQRILGNYKRKNVPVNHDRLEENIRQALEQHIEEMEPNFRSASFLRLWQELRKPLTDVIRPRKLEEMLGDLDKCKHDNVQDFYKFPYDVDNIQRDLTICKICEILVKETESSSAPDHNGSNYVYMWSLLKNPLTRCFNIARLSFLMEELAQCLPRFELAGIKYKMPSKMSEVKRDVIICKVDEVLNEPFGYDGRLGSA</sequence>
<gene>
    <name evidence="1" type="ORF">PLOB_00042862</name>
</gene>
<evidence type="ECO:0000313" key="2">
    <source>
        <dbReference type="Proteomes" id="UP001159405"/>
    </source>
</evidence>
<evidence type="ECO:0000313" key="1">
    <source>
        <dbReference type="EMBL" id="CAH3039717.1"/>
    </source>
</evidence>
<reference evidence="1 2" key="1">
    <citation type="submission" date="2022-05" db="EMBL/GenBank/DDBJ databases">
        <authorList>
            <consortium name="Genoscope - CEA"/>
            <person name="William W."/>
        </authorList>
    </citation>
    <scope>NUCLEOTIDE SEQUENCE [LARGE SCALE GENOMIC DNA]</scope>
</reference>
<dbReference type="Proteomes" id="UP001159405">
    <property type="component" value="Unassembled WGS sequence"/>
</dbReference>